<evidence type="ECO:0000313" key="1">
    <source>
        <dbReference type="EMBL" id="MPC32523.1"/>
    </source>
</evidence>
<gene>
    <name evidence="1" type="ORF">E2C01_025836</name>
</gene>
<comment type="caution">
    <text evidence="1">The sequence shown here is derived from an EMBL/GenBank/DDBJ whole genome shotgun (WGS) entry which is preliminary data.</text>
</comment>
<accession>A0A5B7EHJ7</accession>
<sequence>MWVDDEERGGPALTYRSYLLTRDNDNVSTDSHQHVSINVAHTSPAAMNQDVHDDAGGVHRLLITRSMSYFYFPLIA</sequence>
<dbReference type="AlphaFoldDB" id="A0A5B7EHJ7"/>
<reference evidence="1 2" key="1">
    <citation type="submission" date="2019-05" db="EMBL/GenBank/DDBJ databases">
        <title>Another draft genome of Portunus trituberculatus and its Hox gene families provides insights of decapod evolution.</title>
        <authorList>
            <person name="Jeong J.-H."/>
            <person name="Song I."/>
            <person name="Kim S."/>
            <person name="Choi T."/>
            <person name="Kim D."/>
            <person name="Ryu S."/>
            <person name="Kim W."/>
        </authorList>
    </citation>
    <scope>NUCLEOTIDE SEQUENCE [LARGE SCALE GENOMIC DNA]</scope>
    <source>
        <tissue evidence="1">Muscle</tissue>
    </source>
</reference>
<dbReference type="EMBL" id="VSRR010002645">
    <property type="protein sequence ID" value="MPC32523.1"/>
    <property type="molecule type" value="Genomic_DNA"/>
</dbReference>
<organism evidence="1 2">
    <name type="scientific">Portunus trituberculatus</name>
    <name type="common">Swimming crab</name>
    <name type="synonym">Neptunus trituberculatus</name>
    <dbReference type="NCBI Taxonomy" id="210409"/>
    <lineage>
        <taxon>Eukaryota</taxon>
        <taxon>Metazoa</taxon>
        <taxon>Ecdysozoa</taxon>
        <taxon>Arthropoda</taxon>
        <taxon>Crustacea</taxon>
        <taxon>Multicrustacea</taxon>
        <taxon>Malacostraca</taxon>
        <taxon>Eumalacostraca</taxon>
        <taxon>Eucarida</taxon>
        <taxon>Decapoda</taxon>
        <taxon>Pleocyemata</taxon>
        <taxon>Brachyura</taxon>
        <taxon>Eubrachyura</taxon>
        <taxon>Portunoidea</taxon>
        <taxon>Portunidae</taxon>
        <taxon>Portuninae</taxon>
        <taxon>Portunus</taxon>
    </lineage>
</organism>
<protein>
    <submittedName>
        <fullName evidence="1">Uncharacterized protein</fullName>
    </submittedName>
</protein>
<dbReference type="Proteomes" id="UP000324222">
    <property type="component" value="Unassembled WGS sequence"/>
</dbReference>
<proteinExistence type="predicted"/>
<name>A0A5B7EHJ7_PORTR</name>
<keyword evidence="2" id="KW-1185">Reference proteome</keyword>
<evidence type="ECO:0000313" key="2">
    <source>
        <dbReference type="Proteomes" id="UP000324222"/>
    </source>
</evidence>